<evidence type="ECO:0000256" key="2">
    <source>
        <dbReference type="ARBA" id="ARBA00004286"/>
    </source>
</evidence>
<evidence type="ECO:0000259" key="11">
    <source>
        <dbReference type="Pfam" id="PF02463"/>
    </source>
</evidence>
<dbReference type="OrthoDB" id="10254973at2759"/>
<dbReference type="Gene3D" id="3.40.50.300">
    <property type="entry name" value="P-loop containing nucleotide triphosphate hydrolases"/>
    <property type="match status" value="2"/>
</dbReference>
<keyword evidence="8 10" id="KW-0175">Coiled coil</keyword>
<keyword evidence="13" id="KW-1185">Reference proteome</keyword>
<dbReference type="GO" id="GO:0030915">
    <property type="term" value="C:Smc5-Smc6 complex"/>
    <property type="evidence" value="ECO:0007669"/>
    <property type="project" value="TreeGrafter"/>
</dbReference>
<dbReference type="PANTHER" id="PTHR45916">
    <property type="entry name" value="STRUCTURAL MAINTENANCE OF CHROMOSOMES PROTEIN 5"/>
    <property type="match status" value="1"/>
</dbReference>
<sequence length="1034" mass="118716">MKGHRALSSKQLTGRIKSVYCKDFVSYSEITFHPKYYLNVLTGPNGSGKSTIVSAIILGLGGEPHLLDRSASVADYIQSNKTTATIVVAVYGREANTTETFRRIINANGTSAFAVNNKETSRKNFLAAVSSYNIQVSNLCQFLPQDRVQDFSKMNPQELLLNTMSSVCDDELTKSFNNLKHMRAQQANTNANRDKDKNDLAKKQKRLEHLQMTVSQYKEREEVKQKLQVLSAKKLWIETQAGEEKAAQLKSKVKKAKTQSEKLKEQHNKLVQAQEQIQRRKVSYREACLEKTRSLDKGVAERNAIEGQLDSLKQGIHENKYQLEQNIQKSLRNANEAEKVKQLVTSKTEELEDFNRNRPQIVAELEKVKQACASAKEKAMEQYNRRKQLEQQLNEEKIPEITAYKHKIDRLQNVKMQKIEEIGQRNPNLVKAMNWLAQNKQRFKLNIYDPMLLELNVENYEDAKYLENVVSQRDLYAFACEDKEDMSDLINELCVKQKLGVNIIYCEPAERVMYSPSISRNDLRPLGFRAYLVDLVTGPIPIINKLCASYSIHNIPIGTDAVGNYTSSIPKNIRVYFGGNKRFVVTASRYRSETILTESTIHGKKQLITVDAQQLEQMKKHYTEAVKDSNKIKNAITMTDNEFERLQTVTRDEQDKKRKLDQKLTHFNNLKNEVETLGRKLQILQKDDALGDLKNNFCNSVQNDLKKIFEIEEKLCNCLKTVELLMVEKKLAQTKASIYMVQHESQSEALKESELLSTTAARDFEQLMNVLEEQMSDINKRKSDIQRLCNGEIPNSSKFPFKKEFKDLENMKLPELLEAIHDLQARLECMKSVNSEAIDSYQQLQNEVKLMEESIQQSVNQAKTIESEMSNLYDIWEPKLNTLVETISTKFSEFMASIEYVGEVVLSKTDKFDFDSYGIQIMVQFRRGAHLQPLDKFIQSGGERAVSIAIYSLSLQHVTHVPFRCVDEINQGMDAKNERHIFDLLLKEATKHGSAQYLFVTPKLLRDLNYNEHLCVSIVHNSKSVCEGMKFPMI</sequence>
<organism evidence="12 13">
    <name type="scientific">Drosophila gunungcola</name>
    <name type="common">fruit fly</name>
    <dbReference type="NCBI Taxonomy" id="103775"/>
    <lineage>
        <taxon>Eukaryota</taxon>
        <taxon>Metazoa</taxon>
        <taxon>Ecdysozoa</taxon>
        <taxon>Arthropoda</taxon>
        <taxon>Hexapoda</taxon>
        <taxon>Insecta</taxon>
        <taxon>Pterygota</taxon>
        <taxon>Neoptera</taxon>
        <taxon>Endopterygota</taxon>
        <taxon>Diptera</taxon>
        <taxon>Brachycera</taxon>
        <taxon>Muscomorpha</taxon>
        <taxon>Ephydroidea</taxon>
        <taxon>Drosophilidae</taxon>
        <taxon>Drosophila</taxon>
        <taxon>Sophophora</taxon>
    </lineage>
</organism>
<dbReference type="AlphaFoldDB" id="A0A9Q0BRN0"/>
<feature type="coiled-coil region" evidence="10">
    <location>
        <begin position="761"/>
        <end position="788"/>
    </location>
</feature>
<dbReference type="Proteomes" id="UP001059596">
    <property type="component" value="Unassembled WGS sequence"/>
</dbReference>
<gene>
    <name evidence="12" type="ORF">M5D96_005540</name>
</gene>
<evidence type="ECO:0000256" key="9">
    <source>
        <dbReference type="ARBA" id="ARBA00023242"/>
    </source>
</evidence>
<keyword evidence="9" id="KW-0539">Nucleus</keyword>
<comment type="similarity">
    <text evidence="3">Belongs to the SMC family. SMC5 subfamily.</text>
</comment>
<dbReference type="GO" id="GO:0005524">
    <property type="term" value="F:ATP binding"/>
    <property type="evidence" value="ECO:0007669"/>
    <property type="project" value="UniProtKB-KW"/>
</dbReference>
<evidence type="ECO:0000256" key="7">
    <source>
        <dbReference type="ARBA" id="ARBA00022840"/>
    </source>
</evidence>
<evidence type="ECO:0000313" key="12">
    <source>
        <dbReference type="EMBL" id="KAI8041284.1"/>
    </source>
</evidence>
<dbReference type="GO" id="GO:0000724">
    <property type="term" value="P:double-strand break repair via homologous recombination"/>
    <property type="evidence" value="ECO:0007669"/>
    <property type="project" value="TreeGrafter"/>
</dbReference>
<proteinExistence type="inferred from homology"/>
<dbReference type="GO" id="GO:0003697">
    <property type="term" value="F:single-stranded DNA binding"/>
    <property type="evidence" value="ECO:0007669"/>
    <property type="project" value="TreeGrafter"/>
</dbReference>
<evidence type="ECO:0000256" key="4">
    <source>
        <dbReference type="ARBA" id="ARBA00018687"/>
    </source>
</evidence>
<reference evidence="12" key="1">
    <citation type="journal article" date="2023" name="Genome Biol. Evol.">
        <title>Long-read-based Genome Assembly of Drosophila gunungcola Reveals Fewer Chemosensory Genes in Flower-breeding Species.</title>
        <authorList>
            <person name="Negi A."/>
            <person name="Liao B.Y."/>
            <person name="Yeh S.D."/>
        </authorList>
    </citation>
    <scope>NUCLEOTIDE SEQUENCE</scope>
    <source>
        <strain evidence="12">Sukarami</strain>
    </source>
</reference>
<keyword evidence="7" id="KW-0067">ATP-binding</keyword>
<dbReference type="EMBL" id="JAMKOV010000003">
    <property type="protein sequence ID" value="KAI8041284.1"/>
    <property type="molecule type" value="Genomic_DNA"/>
</dbReference>
<dbReference type="GO" id="GO:0005634">
    <property type="term" value="C:nucleus"/>
    <property type="evidence" value="ECO:0007669"/>
    <property type="project" value="UniProtKB-SubCell"/>
</dbReference>
<dbReference type="InterPro" id="IPR027417">
    <property type="entry name" value="P-loop_NTPase"/>
</dbReference>
<keyword evidence="6" id="KW-0547">Nucleotide-binding</keyword>
<comment type="subcellular location">
    <subcellularLocation>
        <location evidence="2">Chromosome</location>
    </subcellularLocation>
    <subcellularLocation>
        <location evidence="1">Nucleus</location>
    </subcellularLocation>
</comment>
<dbReference type="Pfam" id="PF02463">
    <property type="entry name" value="SMC_N"/>
    <property type="match status" value="1"/>
</dbReference>
<feature type="coiled-coil region" evidence="10">
    <location>
        <begin position="827"/>
        <end position="868"/>
    </location>
</feature>
<feature type="domain" description="RecF/RecN/SMC N-terminal" evidence="11">
    <location>
        <begin position="16"/>
        <end position="1001"/>
    </location>
</feature>
<evidence type="ECO:0000256" key="8">
    <source>
        <dbReference type="ARBA" id="ARBA00023054"/>
    </source>
</evidence>
<protein>
    <recommendedName>
        <fullName evidence="4">Structural maintenance of chromosomes protein 5</fullName>
    </recommendedName>
</protein>
<evidence type="ECO:0000256" key="5">
    <source>
        <dbReference type="ARBA" id="ARBA00022454"/>
    </source>
</evidence>
<dbReference type="InterPro" id="IPR003395">
    <property type="entry name" value="RecF/RecN/SMC_N"/>
</dbReference>
<keyword evidence="5" id="KW-0158">Chromosome</keyword>
<accession>A0A9Q0BRN0</accession>
<evidence type="ECO:0000313" key="13">
    <source>
        <dbReference type="Proteomes" id="UP001059596"/>
    </source>
</evidence>
<dbReference type="PANTHER" id="PTHR45916:SF1">
    <property type="entry name" value="STRUCTURAL MAINTENANCE OF CHROMOSOMES PROTEIN 5"/>
    <property type="match status" value="1"/>
</dbReference>
<dbReference type="FunFam" id="3.40.50.300:FF:001301">
    <property type="entry name" value="Structural maintenance of chromosomes 5"/>
    <property type="match status" value="1"/>
</dbReference>
<evidence type="ECO:0000256" key="3">
    <source>
        <dbReference type="ARBA" id="ARBA00010171"/>
    </source>
</evidence>
<evidence type="ECO:0000256" key="6">
    <source>
        <dbReference type="ARBA" id="ARBA00022741"/>
    </source>
</evidence>
<feature type="coiled-coil region" evidence="10">
    <location>
        <begin position="184"/>
        <end position="280"/>
    </location>
</feature>
<dbReference type="SUPFAM" id="SSF52540">
    <property type="entry name" value="P-loop containing nucleoside triphosphate hydrolases"/>
    <property type="match status" value="1"/>
</dbReference>
<name>A0A9Q0BRN0_9MUSC</name>
<comment type="caution">
    <text evidence="12">The sequence shown here is derived from an EMBL/GenBank/DDBJ whole genome shotgun (WGS) entry which is preliminary data.</text>
</comment>
<evidence type="ECO:0000256" key="10">
    <source>
        <dbReference type="SAM" id="Coils"/>
    </source>
</evidence>
<feature type="coiled-coil region" evidence="10">
    <location>
        <begin position="320"/>
        <end position="396"/>
    </location>
</feature>
<evidence type="ECO:0000256" key="1">
    <source>
        <dbReference type="ARBA" id="ARBA00004123"/>
    </source>
</evidence>